<proteinExistence type="predicted"/>
<organism evidence="2 3">
    <name type="scientific">Ceratocystis fimbriata CBS 114723</name>
    <dbReference type="NCBI Taxonomy" id="1035309"/>
    <lineage>
        <taxon>Eukaryota</taxon>
        <taxon>Fungi</taxon>
        <taxon>Dikarya</taxon>
        <taxon>Ascomycota</taxon>
        <taxon>Pezizomycotina</taxon>
        <taxon>Sordariomycetes</taxon>
        <taxon>Hypocreomycetidae</taxon>
        <taxon>Microascales</taxon>
        <taxon>Ceratocystidaceae</taxon>
        <taxon>Ceratocystis</taxon>
    </lineage>
</organism>
<dbReference type="EMBL" id="APWK03000148">
    <property type="protein sequence ID" value="PHH50110.1"/>
    <property type="molecule type" value="Genomic_DNA"/>
</dbReference>
<reference evidence="2 3" key="2">
    <citation type="journal article" date="2013" name="IMA Fungus">
        <title>IMA Genome-F 1: Ceratocystis fimbriata: Draft nuclear genome sequence for the plant pathogen, Ceratocystis fimbriata.</title>
        <authorList>
            <person name="Wilken P.M."/>
            <person name="Steenkamp E.T."/>
            <person name="Wingfield M.J."/>
            <person name="de Beer Z.W."/>
            <person name="Wingfield B.D."/>
        </authorList>
    </citation>
    <scope>NUCLEOTIDE SEQUENCE [LARGE SCALE GENOMIC DNA]</scope>
    <source>
        <strain evidence="2 3">CBS 114723</strain>
    </source>
</reference>
<dbReference type="AlphaFoldDB" id="A0A2C5WWN9"/>
<accession>A0A2C5WWN9</accession>
<feature type="compositionally biased region" description="Basic and acidic residues" evidence="1">
    <location>
        <begin position="300"/>
        <end position="309"/>
    </location>
</feature>
<name>A0A2C5WWN9_9PEZI</name>
<feature type="region of interest" description="Disordered" evidence="1">
    <location>
        <begin position="102"/>
        <end position="122"/>
    </location>
</feature>
<feature type="region of interest" description="Disordered" evidence="1">
    <location>
        <begin position="274"/>
        <end position="353"/>
    </location>
</feature>
<dbReference type="Proteomes" id="UP000222788">
    <property type="component" value="Unassembled WGS sequence"/>
</dbReference>
<evidence type="ECO:0000256" key="1">
    <source>
        <dbReference type="SAM" id="MobiDB-lite"/>
    </source>
</evidence>
<comment type="caution">
    <text evidence="2">The sequence shown here is derived from an EMBL/GenBank/DDBJ whole genome shotgun (WGS) entry which is preliminary data.</text>
</comment>
<feature type="compositionally biased region" description="Acidic residues" evidence="1">
    <location>
        <begin position="401"/>
        <end position="426"/>
    </location>
</feature>
<reference evidence="2 3" key="1">
    <citation type="journal article" date="2013" name="Fungal Biol.">
        <title>Analysis of microsatellite markers in the genome of the plant pathogen Ceratocystis fimbriata.</title>
        <authorList>
            <person name="Simpson M.C."/>
            <person name="Wilken P.M."/>
            <person name="Coetzee M.P."/>
            <person name="Wingfield M.J."/>
            <person name="Wingfield B.D."/>
        </authorList>
    </citation>
    <scope>NUCLEOTIDE SEQUENCE [LARGE SCALE GENOMIC DNA]</scope>
    <source>
        <strain evidence="2 3">CBS 114723</strain>
    </source>
</reference>
<gene>
    <name evidence="2" type="ORF">CFIMG_006358RA</name>
</gene>
<dbReference type="OrthoDB" id="5234702at2759"/>
<feature type="compositionally biased region" description="Low complexity" evidence="1">
    <location>
        <begin position="110"/>
        <end position="122"/>
    </location>
</feature>
<evidence type="ECO:0000313" key="3">
    <source>
        <dbReference type="Proteomes" id="UP000222788"/>
    </source>
</evidence>
<protein>
    <submittedName>
        <fullName evidence="2">Uncharacterized protein</fullName>
    </submittedName>
</protein>
<feature type="region of interest" description="Disordered" evidence="1">
    <location>
        <begin position="57"/>
        <end position="78"/>
    </location>
</feature>
<feature type="region of interest" description="Disordered" evidence="1">
    <location>
        <begin position="383"/>
        <end position="444"/>
    </location>
</feature>
<keyword evidence="3" id="KW-1185">Reference proteome</keyword>
<evidence type="ECO:0000313" key="2">
    <source>
        <dbReference type="EMBL" id="PHH50110.1"/>
    </source>
</evidence>
<sequence>MQRLDFLIPVTPPPDSHVFVGKPTNSTNIFPPRLHTPTSGPTFAAMPQLSHNLKRKASTELHGPSEHPPPFPSGTSSASMLENPFAAFAAMGILPNMPSMKQMPSKPNIATSCTQSTAPSTTTATTSAATVAAKTTTTTTTTTATTAPATAVTGTSAKVASVSTATPSPLISPSAPGFATNNSAPTSTIGSMPLPPFTPILSGFPGDADSVKYANTVSRIASYYQQRCQAIANFQHQKCQAWATVQRQKCQETMQAAMLVVAWYVRDRIRRRRKKQKRRFHSGLKALGTHNQKGTPISGAHEEPDKISKSDAVSRWILNVPEEMTSPNVGTAEEPTESEDPTSPDTDVPLDRDGKLLRIADNLIRSQYRKLNVPLLGLLSFDESSGESDDEDSTRNMAHADDDEDEDEEDDDDDDDDDELDEDLEIELMPTKHAATKASVYGAT</sequence>